<dbReference type="InterPro" id="IPR016186">
    <property type="entry name" value="C-type_lectin-like/link_sf"/>
</dbReference>
<evidence type="ECO:0000256" key="2">
    <source>
        <dbReference type="SAM" id="MobiDB-lite"/>
    </source>
</evidence>
<keyword evidence="1" id="KW-0245">EGF-like domain</keyword>
<evidence type="ECO:0000313" key="6">
    <source>
        <dbReference type="Proteomes" id="UP000887574"/>
    </source>
</evidence>
<dbReference type="InterPro" id="IPR006582">
    <property type="entry name" value="MD_domain"/>
</dbReference>
<dbReference type="InterPro" id="IPR057086">
    <property type="entry name" value="GBD_Irg-7_N"/>
</dbReference>
<dbReference type="WBParaSite" id="jg17518">
    <property type="protein sequence ID" value="jg17518"/>
    <property type="gene ID" value="jg17518"/>
</dbReference>
<dbReference type="InterPro" id="IPR001304">
    <property type="entry name" value="C-type_lectin-like"/>
</dbReference>
<dbReference type="PANTHER" id="PTHR47324:SF2">
    <property type="entry name" value="EGF-LIKE DOMAIN-CONTAINING PROTEIN-RELATED"/>
    <property type="match status" value="1"/>
</dbReference>
<organism evidence="6 7">
    <name type="scientific">Ditylenchus dipsaci</name>
    <dbReference type="NCBI Taxonomy" id="166011"/>
    <lineage>
        <taxon>Eukaryota</taxon>
        <taxon>Metazoa</taxon>
        <taxon>Ecdysozoa</taxon>
        <taxon>Nematoda</taxon>
        <taxon>Chromadorea</taxon>
        <taxon>Rhabditida</taxon>
        <taxon>Tylenchina</taxon>
        <taxon>Tylenchomorpha</taxon>
        <taxon>Sphaerularioidea</taxon>
        <taxon>Anguinidae</taxon>
        <taxon>Anguininae</taxon>
        <taxon>Ditylenchus</taxon>
    </lineage>
</organism>
<dbReference type="Proteomes" id="UP000887574">
    <property type="component" value="Unplaced"/>
</dbReference>
<dbReference type="InterPro" id="IPR053295">
    <property type="entry name" value="Innate_immunity_reg"/>
</dbReference>
<dbReference type="Gene3D" id="2.10.25.10">
    <property type="entry name" value="Laminin"/>
    <property type="match status" value="1"/>
</dbReference>
<evidence type="ECO:0000256" key="3">
    <source>
        <dbReference type="SAM" id="SignalP"/>
    </source>
</evidence>
<evidence type="ECO:0000256" key="1">
    <source>
        <dbReference type="PROSITE-ProRule" id="PRU00076"/>
    </source>
</evidence>
<comment type="caution">
    <text evidence="1">Lacks conserved residue(s) required for the propagation of feature annotation.</text>
</comment>
<keyword evidence="1" id="KW-1015">Disulfide bond</keyword>
<dbReference type="InterPro" id="IPR000742">
    <property type="entry name" value="EGF"/>
</dbReference>
<feature type="chain" id="PRO_5037180182" evidence="3">
    <location>
        <begin position="30"/>
        <end position="1336"/>
    </location>
</feature>
<feature type="domain" description="C-type lectin" evidence="5">
    <location>
        <begin position="1139"/>
        <end position="1262"/>
    </location>
</feature>
<keyword evidence="3" id="KW-0732">Signal</keyword>
<dbReference type="PANTHER" id="PTHR47324">
    <property type="entry name" value="PROTEIN IRG-7-RELATED"/>
    <property type="match status" value="1"/>
</dbReference>
<dbReference type="SMART" id="SM00034">
    <property type="entry name" value="CLECT"/>
    <property type="match status" value="1"/>
</dbReference>
<evidence type="ECO:0000259" key="4">
    <source>
        <dbReference type="PROSITE" id="PS50026"/>
    </source>
</evidence>
<feature type="domain" description="EGF-like" evidence="4">
    <location>
        <begin position="799"/>
        <end position="834"/>
    </location>
</feature>
<dbReference type="InterPro" id="IPR016187">
    <property type="entry name" value="CTDL_fold"/>
</dbReference>
<accession>A0A915D9D6</accession>
<reference evidence="7" key="1">
    <citation type="submission" date="2022-11" db="UniProtKB">
        <authorList>
            <consortium name="WormBaseParasite"/>
        </authorList>
    </citation>
    <scope>IDENTIFICATION</scope>
</reference>
<feature type="disulfide bond" evidence="1">
    <location>
        <begin position="824"/>
        <end position="833"/>
    </location>
</feature>
<name>A0A915D9D6_9BILA</name>
<feature type="region of interest" description="Disordered" evidence="2">
    <location>
        <begin position="337"/>
        <end position="356"/>
    </location>
</feature>
<dbReference type="SUPFAM" id="SSF56436">
    <property type="entry name" value="C-type lectin-like"/>
    <property type="match status" value="1"/>
</dbReference>
<feature type="signal peptide" evidence="3">
    <location>
        <begin position="1"/>
        <end position="29"/>
    </location>
</feature>
<proteinExistence type="predicted"/>
<evidence type="ECO:0000313" key="7">
    <source>
        <dbReference type="WBParaSite" id="jg17518"/>
    </source>
</evidence>
<feature type="domain" description="EGF-like" evidence="4">
    <location>
        <begin position="385"/>
        <end position="420"/>
    </location>
</feature>
<keyword evidence="6" id="KW-1185">Reference proteome</keyword>
<sequence length="1336" mass="148172">MNWKSGGVYHWTWLLCLLLLTFSLTSCSGVTQEEEETEDFKHMRKTLENDIKILQQSTKWDALASRAKVSSGRGARKKRSNNCQPGYTGQFCENIVCTEKKVLASQGNQASEWLEYMTASNCRNMGNVTIYVDSYVTNRIDIRVMGQRKGLRPSITLYTPDGSEMSPQRTMHGATVSITQTYYTVVKDFGTGAFTLSVTSRAEMPCSLQVSAPSALVVDGGFVSTQQDDLAQELIMSNAVEGEDPLNGVPSYFALKVSGLPFPGMPFLVSYNKGSVQRLAISPVRPRYNCTTPMITTSLQVCTEPGDYKVKVIGLDDNANVWQRVYGYTCNFPPVPSTTPTSTNGGSGGSDSPPPDPIDTCYSGGTLIKNDNSQSAVCYCGVHFTGARCETKLCENGGVLDDDNNCMCPGDGAYSGAFCEHVNCHRPSGLQFVSSERAVIFVVRTSQAVANARDRIADAARRIIDYYERTSPGYIQKYVVVFFAGGEIQHEYEHDIKQNFVETDLRNMQHFVPQNEEDEKCTDIYSKSPIFLITDATPSDSVYKPQRLVWKIVFLQRAALYHSGDTDKCKTDTYSDAVKELRRISQFSQGLLGRTDFTQLENTHCWIRPGLKNWNQLISNDFLDSCKYAPSITNFFVDTSISNIAIVTAGGSLVCVNQRSNTDISVIDFPVTVAGNYRLELAKGSNLPCQFRVFVIGLQTACFQQTIPSSGSLQQYHLPDPENLFAEAIVWTNEAFSVNGSRTILYASNGIYRDTCDFNLYFRDWSCPRRGLLFYVNVYITDQSGYTIMRTANGICSSDVPAQQPSTGCINGGVDVDDNGKCFCPVGWTGTRCETIVCQNYGVSRGDYCECDASGTTTGTFCETLICDDPPAYVDKQPFDKDGTSLLLLVHDSFNTRPIISSMVDFISETMQDISMQSKNWIDTYTLATFSDRNFNDLVTSQNPNEIITALTDLNERNKNNGDMSCKDLLVFESLYAILADSAKTKKRGIVYIFLLGLPLTDQTLLDDLYLLVEEAQIQINIVQSSALICEYDITDREVRIFLELATATGGNFFVLNNQPGKALLTIPTLYSSSLIYENVYDDCSAGQKFYFPIDSQTQTFSVNLFARDLSVVDLWVDHGSHSRFQQILRPCDDGWVSFKSHCYLISDESRSWTDARSVCASSKSSLVTVFNADDQGFLAGKMSPDGEMWIGLIDLRAADSTTPEWQWDQPAGSPPLTLKDTSYAPWESSTEPNITSGSCVRSSKSGWKVADCSSSKRFACIRHSYDIDYSPRNGINVLPHGTWSLTVRTVDVGDDNGCAVRIFSQSAIQVFNRFTTNNRQDFGSGEPTTACENPT</sequence>
<dbReference type="PROSITE" id="PS50041">
    <property type="entry name" value="C_TYPE_LECTIN_2"/>
    <property type="match status" value="1"/>
</dbReference>
<dbReference type="SMART" id="SM00604">
    <property type="entry name" value="MD"/>
    <property type="match status" value="1"/>
</dbReference>
<dbReference type="PROSITE" id="PS51257">
    <property type="entry name" value="PROKAR_LIPOPROTEIN"/>
    <property type="match status" value="1"/>
</dbReference>
<dbReference type="CDD" id="cd00037">
    <property type="entry name" value="CLECT"/>
    <property type="match status" value="1"/>
</dbReference>
<dbReference type="PROSITE" id="PS50026">
    <property type="entry name" value="EGF_3"/>
    <property type="match status" value="2"/>
</dbReference>
<dbReference type="Pfam" id="PF23623">
    <property type="entry name" value="GBD_IRG7_N"/>
    <property type="match status" value="1"/>
</dbReference>
<dbReference type="Gene3D" id="3.10.100.10">
    <property type="entry name" value="Mannose-Binding Protein A, subunit A"/>
    <property type="match status" value="1"/>
</dbReference>
<evidence type="ECO:0000259" key="5">
    <source>
        <dbReference type="PROSITE" id="PS50041"/>
    </source>
</evidence>
<protein>
    <submittedName>
        <fullName evidence="7">Uncharacterized protein</fullName>
    </submittedName>
</protein>
<dbReference type="PROSITE" id="PS00022">
    <property type="entry name" value="EGF_1"/>
    <property type="match status" value="1"/>
</dbReference>
<dbReference type="Pfam" id="PF00059">
    <property type="entry name" value="Lectin_C"/>
    <property type="match status" value="1"/>
</dbReference>
<dbReference type="PROSITE" id="PS01186">
    <property type="entry name" value="EGF_2"/>
    <property type="match status" value="1"/>
</dbReference>